<feature type="compositionally biased region" description="Acidic residues" evidence="1">
    <location>
        <begin position="1"/>
        <end position="48"/>
    </location>
</feature>
<dbReference type="PANTHER" id="PTHR36902">
    <property type="entry name" value="ENRICHED IN SURFACE-LABELED PROTEOME PROTEIN 9"/>
    <property type="match status" value="1"/>
</dbReference>
<dbReference type="Proteomes" id="UP000735302">
    <property type="component" value="Unassembled WGS sequence"/>
</dbReference>
<feature type="domain" description="LolA-like" evidence="2">
    <location>
        <begin position="345"/>
        <end position="560"/>
    </location>
</feature>
<evidence type="ECO:0000259" key="2">
    <source>
        <dbReference type="Pfam" id="PF25898"/>
    </source>
</evidence>
<sequence>MVEDDDDDNYDDSSDGDDTTAAAADDDDDDNDDDVEDGSGGADDDDDNGGGGGGDNGRDDDYGDGTFFDMNISNNRTACGGRIALSPSTLQESLSSFTNPGSSTVCDSQASHTPRPSRLCRVVEVQEKSQVFGYNFYGLILQIRQCFISALLDKGNLDSSALAKLKLTQRAHYMLAETMKINPIRVSDVQISKDFQNVFVNLWLLGTVNIDQFEKLPAQAEERVGDALYTGIQPFDACADVCVNYKDFQCNGFIYCPGDSYSCRLSKTRVVTGEKVAGATTLCDAFSRTSSGPAISDSSLADAYTALQTAVHHGDVQIILQDSQGFEPPPFTAISTEITSGALVKDKPMPSLPSQFFNRVETVIPEMQVVVETYIWYDRDLQLVRYDSRDPQSQLEMTYIHDFNTGVAYQINQVTQECTISTIGSNGAFNIVTSTTNNGSAPTTLSLKTPMDLFYIDSAYKYLGQSTERGILCDVFEARRTDFRDKLAESNITDQISVFKYYFQAEDWAYTTAEGMDTTRGQIVRLDIEDRTLNTYRSFNIYDFNDEHHAFSFYDTSVCFEPDQRKSFVIVFKDQPYHPSLDAASNSFINSALVQMSQQTLTSPARFQKVSVTYDDSSVYLLVTALGLPPPLALFYKSGQVPRDLSAPQEIALFPDDCAAACVQSTSFVCNSFDFCDPDSDTPSCLLRADRVAIPGASKSAGTKNSCTRYFLFTLFLKSPPPASPILLSHPHILMNLMQGSENVTRPLVSADKIFQVLTDAVYDSQFQISIQPPKQQVRCRQQISLDWTATASVLFL</sequence>
<comment type="caution">
    <text evidence="3">The sequence shown here is derived from an EMBL/GenBank/DDBJ whole genome shotgun (WGS) entry which is preliminary data.</text>
</comment>
<accession>A0AAV4ACD0</accession>
<proteinExistence type="predicted"/>
<evidence type="ECO:0000313" key="4">
    <source>
        <dbReference type="Proteomes" id="UP000735302"/>
    </source>
</evidence>
<dbReference type="Gene3D" id="3.50.4.10">
    <property type="entry name" value="Hepatocyte Growth Factor"/>
    <property type="match status" value="1"/>
</dbReference>
<reference evidence="3 4" key="1">
    <citation type="journal article" date="2021" name="Elife">
        <title>Chloroplast acquisition without the gene transfer in kleptoplastic sea slugs, Plakobranchus ocellatus.</title>
        <authorList>
            <person name="Maeda T."/>
            <person name="Takahashi S."/>
            <person name="Yoshida T."/>
            <person name="Shimamura S."/>
            <person name="Takaki Y."/>
            <person name="Nagai Y."/>
            <person name="Toyoda A."/>
            <person name="Suzuki Y."/>
            <person name="Arimoto A."/>
            <person name="Ishii H."/>
            <person name="Satoh N."/>
            <person name="Nishiyama T."/>
            <person name="Hasebe M."/>
            <person name="Maruyama T."/>
            <person name="Minagawa J."/>
            <person name="Obokata J."/>
            <person name="Shigenobu S."/>
        </authorList>
    </citation>
    <scope>NUCLEOTIDE SEQUENCE [LARGE SCALE GENOMIC DNA]</scope>
</reference>
<name>A0AAV4ACD0_9GAST</name>
<evidence type="ECO:0000313" key="3">
    <source>
        <dbReference type="EMBL" id="GFO04697.1"/>
    </source>
</evidence>
<keyword evidence="4" id="KW-1185">Reference proteome</keyword>
<feature type="region of interest" description="Disordered" evidence="1">
    <location>
        <begin position="1"/>
        <end position="64"/>
    </location>
</feature>
<dbReference type="Pfam" id="PF25898">
    <property type="entry name" value="LolA_2nd_metazoa"/>
    <property type="match status" value="1"/>
</dbReference>
<dbReference type="InterPro" id="IPR058831">
    <property type="entry name" value="LolA-like_dom_2nd"/>
</dbReference>
<dbReference type="AlphaFoldDB" id="A0AAV4ACD0"/>
<organism evidence="3 4">
    <name type="scientific">Plakobranchus ocellatus</name>
    <dbReference type="NCBI Taxonomy" id="259542"/>
    <lineage>
        <taxon>Eukaryota</taxon>
        <taxon>Metazoa</taxon>
        <taxon>Spiralia</taxon>
        <taxon>Lophotrochozoa</taxon>
        <taxon>Mollusca</taxon>
        <taxon>Gastropoda</taxon>
        <taxon>Heterobranchia</taxon>
        <taxon>Euthyneura</taxon>
        <taxon>Panpulmonata</taxon>
        <taxon>Sacoglossa</taxon>
        <taxon>Placobranchoidea</taxon>
        <taxon>Plakobranchidae</taxon>
        <taxon>Plakobranchus</taxon>
    </lineage>
</organism>
<dbReference type="PANTHER" id="PTHR36902:SF1">
    <property type="entry name" value="ENRICHED IN SURFACE-LABELED PROTEOME PROTEIN 9"/>
    <property type="match status" value="1"/>
</dbReference>
<gene>
    <name evidence="3" type="ORF">PoB_003120200</name>
</gene>
<protein>
    <submittedName>
        <fullName evidence="3">EF-hand domain-containing protein d1</fullName>
    </submittedName>
</protein>
<dbReference type="EMBL" id="BLXT01003741">
    <property type="protein sequence ID" value="GFO04697.1"/>
    <property type="molecule type" value="Genomic_DNA"/>
</dbReference>
<evidence type="ECO:0000256" key="1">
    <source>
        <dbReference type="SAM" id="MobiDB-lite"/>
    </source>
</evidence>